<dbReference type="Proteomes" id="UP001299970">
    <property type="component" value="Unassembled WGS sequence"/>
</dbReference>
<gene>
    <name evidence="5" type="ORF">MMF94_10690</name>
</gene>
<name>A0ABS9TC82_9PSEU</name>
<dbReference type="InterPro" id="IPR050109">
    <property type="entry name" value="HTH-type_TetR-like_transc_reg"/>
</dbReference>
<proteinExistence type="predicted"/>
<evidence type="ECO:0000313" key="5">
    <source>
        <dbReference type="EMBL" id="MCH6166150.1"/>
    </source>
</evidence>
<feature type="DNA-binding region" description="H-T-H motif" evidence="2">
    <location>
        <begin position="41"/>
        <end position="60"/>
    </location>
</feature>
<feature type="domain" description="HTH tetR-type" evidence="4">
    <location>
        <begin position="18"/>
        <end position="78"/>
    </location>
</feature>
<reference evidence="5 6" key="1">
    <citation type="submission" date="2022-03" db="EMBL/GenBank/DDBJ databases">
        <title>Pseudonocardia alaer sp. nov., a novel actinomycete isolated from reed forest soil.</title>
        <authorList>
            <person name="Wang L."/>
        </authorList>
    </citation>
    <scope>NUCLEOTIDE SEQUENCE [LARGE SCALE GENOMIC DNA]</scope>
    <source>
        <strain evidence="5 6">Y-16303</strain>
    </source>
</reference>
<organism evidence="5 6">
    <name type="scientific">Pseudonocardia alaniniphila</name>
    <dbReference type="NCBI Taxonomy" id="75291"/>
    <lineage>
        <taxon>Bacteria</taxon>
        <taxon>Bacillati</taxon>
        <taxon>Actinomycetota</taxon>
        <taxon>Actinomycetes</taxon>
        <taxon>Pseudonocardiales</taxon>
        <taxon>Pseudonocardiaceae</taxon>
        <taxon>Pseudonocardia</taxon>
    </lineage>
</organism>
<accession>A0ABS9TC82</accession>
<dbReference type="PANTHER" id="PTHR30055">
    <property type="entry name" value="HTH-TYPE TRANSCRIPTIONAL REGULATOR RUTR"/>
    <property type="match status" value="1"/>
</dbReference>
<dbReference type="InterPro" id="IPR009057">
    <property type="entry name" value="Homeodomain-like_sf"/>
</dbReference>
<dbReference type="RefSeq" id="WP_241036185.1">
    <property type="nucleotide sequence ID" value="NZ_BAAAJF010000020.1"/>
</dbReference>
<feature type="region of interest" description="Disordered" evidence="3">
    <location>
        <begin position="1"/>
        <end position="21"/>
    </location>
</feature>
<dbReference type="SUPFAM" id="SSF46689">
    <property type="entry name" value="Homeodomain-like"/>
    <property type="match status" value="1"/>
</dbReference>
<comment type="caution">
    <text evidence="5">The sequence shown here is derived from an EMBL/GenBank/DDBJ whole genome shotgun (WGS) entry which is preliminary data.</text>
</comment>
<dbReference type="InterPro" id="IPR041483">
    <property type="entry name" value="TetR_C_34"/>
</dbReference>
<dbReference type="Pfam" id="PF00440">
    <property type="entry name" value="TetR_N"/>
    <property type="match status" value="1"/>
</dbReference>
<evidence type="ECO:0000256" key="3">
    <source>
        <dbReference type="SAM" id="MobiDB-lite"/>
    </source>
</evidence>
<dbReference type="Gene3D" id="1.10.357.10">
    <property type="entry name" value="Tetracycline Repressor, domain 2"/>
    <property type="match status" value="1"/>
</dbReference>
<evidence type="ECO:0000256" key="2">
    <source>
        <dbReference type="PROSITE-ProRule" id="PRU00335"/>
    </source>
</evidence>
<evidence type="ECO:0000259" key="4">
    <source>
        <dbReference type="PROSITE" id="PS50977"/>
    </source>
</evidence>
<dbReference type="PANTHER" id="PTHR30055:SF178">
    <property type="entry name" value="POSSIBLE TRANSCRIPTIONAL REGULATORY PROTEIN"/>
    <property type="match status" value="1"/>
</dbReference>
<dbReference type="InterPro" id="IPR001647">
    <property type="entry name" value="HTH_TetR"/>
</dbReference>
<evidence type="ECO:0000313" key="6">
    <source>
        <dbReference type="Proteomes" id="UP001299970"/>
    </source>
</evidence>
<dbReference type="EMBL" id="JAKXMK010000008">
    <property type="protein sequence ID" value="MCH6166150.1"/>
    <property type="molecule type" value="Genomic_DNA"/>
</dbReference>
<feature type="region of interest" description="Disordered" evidence="3">
    <location>
        <begin position="221"/>
        <end position="242"/>
    </location>
</feature>
<protein>
    <submittedName>
        <fullName evidence="5">TetR family transcriptional regulator</fullName>
    </submittedName>
</protein>
<sequence>MASDRVTFRRARRPEHKQQRHDAILAAARSQGLRKGVRNVSLADIASEVGVHKSALLRYFETREEIYLHLMAEGWQEWVEGMRGELEQLPVGSVDEVAGVIARTLADRPLLCDLMMHTPLTLERNVSIESVRAYKLATLASLAEGTALLCRVLPGLTEADVVDLMVVVTGVAAALWQAAHPPPALVALYAEDPQLAHGQVEFTPSLQRVVEVTLRGLLSRLSGPSGPPAQGEEPGVVDELPG</sequence>
<dbReference type="PROSITE" id="PS50977">
    <property type="entry name" value="HTH_TETR_2"/>
    <property type="match status" value="1"/>
</dbReference>
<dbReference type="Pfam" id="PF17929">
    <property type="entry name" value="TetR_C_34"/>
    <property type="match status" value="1"/>
</dbReference>
<evidence type="ECO:0000256" key="1">
    <source>
        <dbReference type="ARBA" id="ARBA00023125"/>
    </source>
</evidence>
<keyword evidence="6" id="KW-1185">Reference proteome</keyword>
<keyword evidence="1 2" id="KW-0238">DNA-binding</keyword>